<accession>A0A7W7SWQ2</accession>
<name>A0A7W7SWQ2_9ACTN</name>
<comment type="caution">
    <text evidence="1">The sequence shown here is derived from an EMBL/GenBank/DDBJ whole genome shotgun (WGS) entry which is preliminary data.</text>
</comment>
<sequence length="56" mass="6085">MLVKSARTDNGGQVTIESERGYTGSVYKVYLNGAYQGEYSSIRDALAKVRELGGKP</sequence>
<keyword evidence="2" id="KW-1185">Reference proteome</keyword>
<dbReference type="EMBL" id="JACHJW010000001">
    <property type="protein sequence ID" value="MBB4962273.1"/>
    <property type="molecule type" value="Genomic_DNA"/>
</dbReference>
<evidence type="ECO:0000313" key="1">
    <source>
        <dbReference type="EMBL" id="MBB4962273.1"/>
    </source>
</evidence>
<dbReference type="AlphaFoldDB" id="A0A7W7SWQ2"/>
<reference evidence="1 2" key="1">
    <citation type="submission" date="2020-08" db="EMBL/GenBank/DDBJ databases">
        <title>Sequencing the genomes of 1000 actinobacteria strains.</title>
        <authorList>
            <person name="Klenk H.-P."/>
        </authorList>
    </citation>
    <scope>NUCLEOTIDE SEQUENCE [LARGE SCALE GENOMIC DNA]</scope>
    <source>
        <strain evidence="1 2">DSM 45886</strain>
    </source>
</reference>
<protein>
    <submittedName>
        <fullName evidence="1">Uncharacterized protein</fullName>
    </submittedName>
</protein>
<organism evidence="1 2">
    <name type="scientific">Micromonospora polyrhachis</name>
    <dbReference type="NCBI Taxonomy" id="1282883"/>
    <lineage>
        <taxon>Bacteria</taxon>
        <taxon>Bacillati</taxon>
        <taxon>Actinomycetota</taxon>
        <taxon>Actinomycetes</taxon>
        <taxon>Micromonosporales</taxon>
        <taxon>Micromonosporaceae</taxon>
        <taxon>Micromonospora</taxon>
    </lineage>
</organism>
<evidence type="ECO:0000313" key="2">
    <source>
        <dbReference type="Proteomes" id="UP000578819"/>
    </source>
</evidence>
<dbReference type="Proteomes" id="UP000578819">
    <property type="component" value="Unassembled WGS sequence"/>
</dbReference>
<gene>
    <name evidence="1" type="ORF">FHR38_006006</name>
</gene>
<proteinExistence type="predicted"/>